<dbReference type="AlphaFoldDB" id="A0A1C4ZHF3"/>
<accession>A0A1C4ZHF3</accession>
<proteinExistence type="predicted"/>
<organism evidence="2 3">
    <name type="scientific">Micromonospora matsumotoense</name>
    <dbReference type="NCBI Taxonomy" id="121616"/>
    <lineage>
        <taxon>Bacteria</taxon>
        <taxon>Bacillati</taxon>
        <taxon>Actinomycetota</taxon>
        <taxon>Actinomycetes</taxon>
        <taxon>Micromonosporales</taxon>
        <taxon>Micromonosporaceae</taxon>
        <taxon>Micromonospora</taxon>
    </lineage>
</organism>
<dbReference type="EMBL" id="FMCU01000009">
    <property type="protein sequence ID" value="SCF32463.1"/>
    <property type="molecule type" value="Genomic_DNA"/>
</dbReference>
<sequence length="776" mass="82251">MTSGRPATEAVRATEPPVRASSRTAPPKAPRPGRTCGGVLPLGAVVTCASIIDAQQHRWTVTTSADQDILVTQLTRGSGDHTQGWVTGPDGAHACWFGIDSGSCQLGPAGTYTITVKLPHPTGSGNYTLAVESTRTPSTCQELPESFFSFASPGITGTLAAGAAAHCFRFDQPVHSVLRTYDPGGAPDVLGQVLDANYQPLCEVRYVDRCALDQPGPYRLFLREQYGTASAYTLRMPRLSHPVGCPAVPLAPFGDPGAAVGSGTVSQREEVGCHAVTTPAAGPLLIRLNQYHDQYLSWTMYDAAGDQVCSEYDPDRGCPVPAAGSYTLLMLNRNDFGTEINYQVAVTRLDRTDGCAPATGTSWDQAALPLHQTSQVQTNCQPFTGTAGQRVVTYTAPDRYNDAWSWLVDASGTAICTQSEEGEDGCVLPASGTYRVITYLSWWQTDSTDLTYRLQVRRLSDPAGCPTITPGSYQAAPAGALGGIRCRILDLPTAGTYRVKAMTSDNYRRYGNVYDSTGHKLCTGISCEVPAAGRYTLVLDGSMTRTVIDNDVQHAFALLPWQVTGCPTVSDTGWRDAPHRGTFQAAAQYHCLRLPSPAGARVVGLLPGDATEATTPEMSVVDATGDEVCDSYSLRQYACELTGPGPHSVLLNAEDGYPTTSYSLGIARVDGPPACPVLADDAAGSTVTTGADRFAVCLSVPAGRHTARESFTWTRTAGTGDARLSIFDSQGIRYCGPSGYSVGRTITCTLPAGPVTVLLESDAVAATYRLTHAPAP</sequence>
<feature type="region of interest" description="Disordered" evidence="1">
    <location>
        <begin position="1"/>
        <end position="35"/>
    </location>
</feature>
<dbReference type="RefSeq" id="WP_091247839.1">
    <property type="nucleotide sequence ID" value="NZ_FMCU01000009.1"/>
</dbReference>
<dbReference type="STRING" id="121616.GA0070216_109239"/>
<name>A0A1C4ZHF3_9ACTN</name>
<gene>
    <name evidence="2" type="ORF">GA0070216_109239</name>
</gene>
<protein>
    <submittedName>
        <fullName evidence="2">Uncharacterized protein</fullName>
    </submittedName>
</protein>
<reference evidence="3" key="1">
    <citation type="submission" date="2016-06" db="EMBL/GenBank/DDBJ databases">
        <authorList>
            <person name="Varghese N."/>
            <person name="Submissions Spin"/>
        </authorList>
    </citation>
    <scope>NUCLEOTIDE SEQUENCE [LARGE SCALE GENOMIC DNA]</scope>
    <source>
        <strain evidence="3">DSM 44100</strain>
    </source>
</reference>
<evidence type="ECO:0000313" key="2">
    <source>
        <dbReference type="EMBL" id="SCF32463.1"/>
    </source>
</evidence>
<dbReference type="Proteomes" id="UP000198797">
    <property type="component" value="Unassembled WGS sequence"/>
</dbReference>
<evidence type="ECO:0000313" key="3">
    <source>
        <dbReference type="Proteomes" id="UP000198797"/>
    </source>
</evidence>
<keyword evidence="3" id="KW-1185">Reference proteome</keyword>
<evidence type="ECO:0000256" key="1">
    <source>
        <dbReference type="SAM" id="MobiDB-lite"/>
    </source>
</evidence>